<reference evidence="2 3" key="1">
    <citation type="submission" date="2022-11" db="EMBL/GenBank/DDBJ databases">
        <title>Minimal conservation of predation-associated metabolite biosynthetic gene clusters underscores biosynthetic potential of Myxococcota including descriptions for ten novel species: Archangium lansinium sp. nov., Myxococcus landrumus sp. nov., Nannocystis bai.</title>
        <authorList>
            <person name="Ahearne A."/>
            <person name="Stevens C."/>
            <person name="Dowd S."/>
        </authorList>
    </citation>
    <scope>NUCLEOTIDE SEQUENCE [LARGE SCALE GENOMIC DNA]</scope>
    <source>
        <strain evidence="2 3">NCELM</strain>
    </source>
</reference>
<feature type="region of interest" description="Disordered" evidence="1">
    <location>
        <begin position="1"/>
        <end position="20"/>
    </location>
</feature>
<accession>A0ABT5B8K6</accession>
<dbReference type="EMBL" id="JAQNDN010000010">
    <property type="protein sequence ID" value="MDC0669854.1"/>
    <property type="molecule type" value="Genomic_DNA"/>
</dbReference>
<dbReference type="RefSeq" id="WP_271999662.1">
    <property type="nucleotide sequence ID" value="NZ_JAQNDN010000010.1"/>
</dbReference>
<evidence type="ECO:0000313" key="3">
    <source>
        <dbReference type="Proteomes" id="UP001217838"/>
    </source>
</evidence>
<evidence type="ECO:0000256" key="1">
    <source>
        <dbReference type="SAM" id="MobiDB-lite"/>
    </source>
</evidence>
<organism evidence="2 3">
    <name type="scientific">Nannocystis radixulma</name>
    <dbReference type="NCBI Taxonomy" id="2995305"/>
    <lineage>
        <taxon>Bacteria</taxon>
        <taxon>Pseudomonadati</taxon>
        <taxon>Myxococcota</taxon>
        <taxon>Polyangia</taxon>
        <taxon>Nannocystales</taxon>
        <taxon>Nannocystaceae</taxon>
        <taxon>Nannocystis</taxon>
    </lineage>
</organism>
<gene>
    <name evidence="2" type="ORF">POL58_19020</name>
</gene>
<protein>
    <submittedName>
        <fullName evidence="2">Addiction module protein</fullName>
    </submittedName>
</protein>
<sequence length="65" mass="7317">MASRAKPLEHPPALLEEPLPPEHELAEIEAAWEQEVLRIAAEHDAGRAGSVPWEQVRAELFGKRR</sequence>
<dbReference type="Proteomes" id="UP001217838">
    <property type="component" value="Unassembled WGS sequence"/>
</dbReference>
<keyword evidence="3" id="KW-1185">Reference proteome</keyword>
<evidence type="ECO:0000313" key="2">
    <source>
        <dbReference type="EMBL" id="MDC0669854.1"/>
    </source>
</evidence>
<name>A0ABT5B8K6_9BACT</name>
<proteinExistence type="predicted"/>
<comment type="caution">
    <text evidence="2">The sequence shown here is derived from an EMBL/GenBank/DDBJ whole genome shotgun (WGS) entry which is preliminary data.</text>
</comment>